<proteinExistence type="predicted"/>
<organism evidence="1 2">
    <name type="scientific">Araneus ventricosus</name>
    <name type="common">Orbweaver spider</name>
    <name type="synonym">Epeira ventricosa</name>
    <dbReference type="NCBI Taxonomy" id="182803"/>
    <lineage>
        <taxon>Eukaryota</taxon>
        <taxon>Metazoa</taxon>
        <taxon>Ecdysozoa</taxon>
        <taxon>Arthropoda</taxon>
        <taxon>Chelicerata</taxon>
        <taxon>Arachnida</taxon>
        <taxon>Araneae</taxon>
        <taxon>Araneomorphae</taxon>
        <taxon>Entelegynae</taxon>
        <taxon>Araneoidea</taxon>
        <taxon>Araneidae</taxon>
        <taxon>Araneus</taxon>
    </lineage>
</organism>
<evidence type="ECO:0000313" key="1">
    <source>
        <dbReference type="EMBL" id="GBL53968.1"/>
    </source>
</evidence>
<name>A0A4Y1ZJM0_ARAVE</name>
<keyword evidence="2" id="KW-1185">Reference proteome</keyword>
<reference evidence="1 2" key="1">
    <citation type="journal article" date="2019" name="Sci. Rep.">
        <title>Orb-weaving spider Araneus ventricosus genome elucidates the spidroin gene catalogue.</title>
        <authorList>
            <person name="Kono N."/>
            <person name="Nakamura H."/>
            <person name="Ohtoshi R."/>
            <person name="Moran D.A.P."/>
            <person name="Shinohara A."/>
            <person name="Yoshida Y."/>
            <person name="Fujiwara M."/>
            <person name="Mori M."/>
            <person name="Tomita M."/>
            <person name="Arakawa K."/>
        </authorList>
    </citation>
    <scope>NUCLEOTIDE SEQUENCE [LARGE SCALE GENOMIC DNA]</scope>
</reference>
<accession>A0A4Y1ZJM0</accession>
<sequence>MNFGLEELTWSSFKGWLREQYVGVASPLMGAERQLQMKYSVGEDFESFAWRFRDLYLEWQGNSTESEISQALVDRLPEEATAIAGVAKFSIHKGGNCLYE</sequence>
<dbReference type="AlphaFoldDB" id="A0A4Y1ZJM0"/>
<dbReference type="Proteomes" id="UP000499080">
    <property type="component" value="Unassembled WGS sequence"/>
</dbReference>
<dbReference type="EMBL" id="BGPR01075187">
    <property type="protein sequence ID" value="GBL53968.1"/>
    <property type="molecule type" value="Genomic_DNA"/>
</dbReference>
<evidence type="ECO:0000313" key="2">
    <source>
        <dbReference type="Proteomes" id="UP000499080"/>
    </source>
</evidence>
<comment type="caution">
    <text evidence="1">The sequence shown here is derived from an EMBL/GenBank/DDBJ whole genome shotgun (WGS) entry which is preliminary data.</text>
</comment>
<evidence type="ECO:0008006" key="3">
    <source>
        <dbReference type="Google" id="ProtNLM"/>
    </source>
</evidence>
<gene>
    <name evidence="1" type="ORF">AVEN_145699_1</name>
</gene>
<protein>
    <recommendedName>
        <fullName evidence="3">Retrotransposon gag domain-containing protein</fullName>
    </recommendedName>
</protein>